<evidence type="ECO:0000256" key="1">
    <source>
        <dbReference type="SAM" id="MobiDB-lite"/>
    </source>
</evidence>
<reference evidence="2 3" key="1">
    <citation type="journal article" date="2019" name="Sci. Rep.">
        <title>Orb-weaving spider Araneus ventricosus genome elucidates the spidroin gene catalogue.</title>
        <authorList>
            <person name="Kono N."/>
            <person name="Nakamura H."/>
            <person name="Ohtoshi R."/>
            <person name="Moran D.A.P."/>
            <person name="Shinohara A."/>
            <person name="Yoshida Y."/>
            <person name="Fujiwara M."/>
            <person name="Mori M."/>
            <person name="Tomita M."/>
            <person name="Arakawa K."/>
        </authorList>
    </citation>
    <scope>NUCLEOTIDE SEQUENCE [LARGE SCALE GENOMIC DNA]</scope>
</reference>
<dbReference type="AlphaFoldDB" id="A0A4Y2Q0N6"/>
<protein>
    <submittedName>
        <fullName evidence="2">Uncharacterized protein</fullName>
    </submittedName>
</protein>
<sequence>MYKKQALKPRVSQLISDLFQILDSDFRFIRLPAMDEEGRSRSSLSSLASSQRTLSANSSPTSRLVIPSAGLGNYTETWISKNSSSISPEMDTCRQIKNIEEIIDELQVKAEKCRKSQKRRTLKKEPCRLI</sequence>
<dbReference type="EMBL" id="BGPR01012616">
    <property type="protein sequence ID" value="GBN56882.1"/>
    <property type="molecule type" value="Genomic_DNA"/>
</dbReference>
<organism evidence="2 3">
    <name type="scientific">Araneus ventricosus</name>
    <name type="common">Orbweaver spider</name>
    <name type="synonym">Epeira ventricosa</name>
    <dbReference type="NCBI Taxonomy" id="182803"/>
    <lineage>
        <taxon>Eukaryota</taxon>
        <taxon>Metazoa</taxon>
        <taxon>Ecdysozoa</taxon>
        <taxon>Arthropoda</taxon>
        <taxon>Chelicerata</taxon>
        <taxon>Arachnida</taxon>
        <taxon>Araneae</taxon>
        <taxon>Araneomorphae</taxon>
        <taxon>Entelegynae</taxon>
        <taxon>Araneoidea</taxon>
        <taxon>Araneidae</taxon>
        <taxon>Araneus</taxon>
    </lineage>
</organism>
<evidence type="ECO:0000313" key="3">
    <source>
        <dbReference type="Proteomes" id="UP000499080"/>
    </source>
</evidence>
<dbReference type="Proteomes" id="UP000499080">
    <property type="component" value="Unassembled WGS sequence"/>
</dbReference>
<comment type="caution">
    <text evidence="2">The sequence shown here is derived from an EMBL/GenBank/DDBJ whole genome shotgun (WGS) entry which is preliminary data.</text>
</comment>
<feature type="region of interest" description="Disordered" evidence="1">
    <location>
        <begin position="36"/>
        <end position="67"/>
    </location>
</feature>
<accession>A0A4Y2Q0N6</accession>
<proteinExistence type="predicted"/>
<keyword evidence="3" id="KW-1185">Reference proteome</keyword>
<gene>
    <name evidence="2" type="ORF">AVEN_236601_1</name>
</gene>
<name>A0A4Y2Q0N6_ARAVE</name>
<evidence type="ECO:0000313" key="2">
    <source>
        <dbReference type="EMBL" id="GBN56882.1"/>
    </source>
</evidence>
<feature type="compositionally biased region" description="Low complexity" evidence="1">
    <location>
        <begin position="41"/>
        <end position="55"/>
    </location>
</feature>